<gene>
    <name evidence="2" type="ORF">SAE02_54690</name>
</gene>
<keyword evidence="1" id="KW-0175">Coiled coil</keyword>
<evidence type="ECO:0000313" key="3">
    <source>
        <dbReference type="Proteomes" id="UP000321523"/>
    </source>
</evidence>
<dbReference type="EMBL" id="BJYZ01000027">
    <property type="protein sequence ID" value="GEO41321.1"/>
    <property type="molecule type" value="Genomic_DNA"/>
</dbReference>
<evidence type="ECO:0000313" key="2">
    <source>
        <dbReference type="EMBL" id="GEO41321.1"/>
    </source>
</evidence>
<dbReference type="Proteomes" id="UP000321523">
    <property type="component" value="Unassembled WGS sequence"/>
</dbReference>
<organism evidence="2 3">
    <name type="scientific">Skermanella aerolata</name>
    <dbReference type="NCBI Taxonomy" id="393310"/>
    <lineage>
        <taxon>Bacteria</taxon>
        <taxon>Pseudomonadati</taxon>
        <taxon>Pseudomonadota</taxon>
        <taxon>Alphaproteobacteria</taxon>
        <taxon>Rhodospirillales</taxon>
        <taxon>Azospirillaceae</taxon>
        <taxon>Skermanella</taxon>
    </lineage>
</organism>
<dbReference type="OrthoDB" id="9987179at2"/>
<name>A0A512DXX1_9PROT</name>
<reference evidence="2 3" key="1">
    <citation type="submission" date="2019-07" db="EMBL/GenBank/DDBJ databases">
        <title>Whole genome shotgun sequence of Skermanella aerolata NBRC 106429.</title>
        <authorList>
            <person name="Hosoyama A."/>
            <person name="Uohara A."/>
            <person name="Ohji S."/>
            <person name="Ichikawa N."/>
        </authorList>
    </citation>
    <scope>NUCLEOTIDE SEQUENCE [LARGE SCALE GENOMIC DNA]</scope>
    <source>
        <strain evidence="2 3">NBRC 106429</strain>
    </source>
</reference>
<dbReference type="RefSeq" id="WP_044431566.1">
    <property type="nucleotide sequence ID" value="NZ_BJYZ01000027.1"/>
</dbReference>
<proteinExistence type="predicted"/>
<protein>
    <submittedName>
        <fullName evidence="2">Uncharacterized protein</fullName>
    </submittedName>
</protein>
<feature type="coiled-coil region" evidence="1">
    <location>
        <begin position="13"/>
        <end position="44"/>
    </location>
</feature>
<accession>A0A512DXX1</accession>
<keyword evidence="3" id="KW-1185">Reference proteome</keyword>
<dbReference type="AlphaFoldDB" id="A0A512DXX1"/>
<evidence type="ECO:0000256" key="1">
    <source>
        <dbReference type="SAM" id="Coils"/>
    </source>
</evidence>
<sequence>MVELGPEARNVRLAALMERAEEVFERSRRLVEEARKTRSEAEAKLLSCVADDGMKDVDKVS</sequence>
<comment type="caution">
    <text evidence="2">The sequence shown here is derived from an EMBL/GenBank/DDBJ whole genome shotgun (WGS) entry which is preliminary data.</text>
</comment>